<keyword evidence="2" id="KW-0805">Transcription regulation</keyword>
<comment type="caution">
    <text evidence="6">The sequence shown here is derived from an EMBL/GenBank/DDBJ whole genome shotgun (WGS) entry which is preliminary data.</text>
</comment>
<dbReference type="InterPro" id="IPR000847">
    <property type="entry name" value="LysR_HTH_N"/>
</dbReference>
<keyword evidence="4" id="KW-0804">Transcription</keyword>
<dbReference type="PANTHER" id="PTHR30126">
    <property type="entry name" value="HTH-TYPE TRANSCRIPTIONAL REGULATOR"/>
    <property type="match status" value="1"/>
</dbReference>
<proteinExistence type="inferred from homology"/>
<dbReference type="RefSeq" id="WP_208149504.1">
    <property type="nucleotide sequence ID" value="NZ_JAGETV010000011.1"/>
</dbReference>
<comment type="similarity">
    <text evidence="1">Belongs to the LysR transcriptional regulatory family.</text>
</comment>
<dbReference type="InterPro" id="IPR036388">
    <property type="entry name" value="WH-like_DNA-bd_sf"/>
</dbReference>
<dbReference type="Gene3D" id="1.10.10.10">
    <property type="entry name" value="Winged helix-like DNA-binding domain superfamily/Winged helix DNA-binding domain"/>
    <property type="match status" value="1"/>
</dbReference>
<dbReference type="PROSITE" id="PS50931">
    <property type="entry name" value="HTH_LYSR"/>
    <property type="match status" value="1"/>
</dbReference>
<evidence type="ECO:0000256" key="1">
    <source>
        <dbReference type="ARBA" id="ARBA00009437"/>
    </source>
</evidence>
<dbReference type="SUPFAM" id="SSF46785">
    <property type="entry name" value="Winged helix' DNA-binding domain"/>
    <property type="match status" value="1"/>
</dbReference>
<evidence type="ECO:0000256" key="4">
    <source>
        <dbReference type="ARBA" id="ARBA00023163"/>
    </source>
</evidence>
<protein>
    <submittedName>
        <fullName evidence="6">LysR family transcriptional regulator</fullName>
    </submittedName>
</protein>
<dbReference type="InterPro" id="IPR005119">
    <property type="entry name" value="LysR_subst-bd"/>
</dbReference>
<name>A0ABS3Q540_9GAMM</name>
<dbReference type="EMBL" id="JAGETV010000011">
    <property type="protein sequence ID" value="MBO1927448.1"/>
    <property type="molecule type" value="Genomic_DNA"/>
</dbReference>
<feature type="domain" description="HTH lysR-type" evidence="5">
    <location>
        <begin position="4"/>
        <end position="61"/>
    </location>
</feature>
<dbReference type="Gene3D" id="3.40.190.290">
    <property type="match status" value="1"/>
</dbReference>
<keyword evidence="3" id="KW-0238">DNA-binding</keyword>
<dbReference type="PRINTS" id="PR00039">
    <property type="entry name" value="HTHLYSR"/>
</dbReference>
<evidence type="ECO:0000256" key="2">
    <source>
        <dbReference type="ARBA" id="ARBA00023015"/>
    </source>
</evidence>
<evidence type="ECO:0000313" key="7">
    <source>
        <dbReference type="Proteomes" id="UP000664835"/>
    </source>
</evidence>
<dbReference type="PANTHER" id="PTHR30126:SF5">
    <property type="entry name" value="HTH-TYPE TRANSCRIPTIONAL ACTIVATOR CMPR"/>
    <property type="match status" value="1"/>
</dbReference>
<dbReference type="Pfam" id="PF03466">
    <property type="entry name" value="LysR_substrate"/>
    <property type="match status" value="1"/>
</dbReference>
<dbReference type="Proteomes" id="UP000664835">
    <property type="component" value="Unassembled WGS sequence"/>
</dbReference>
<reference evidence="6 7" key="1">
    <citation type="submission" date="2021-03" db="EMBL/GenBank/DDBJ databases">
        <title>Thiomicrorhabdus sp.nov.,novel sulfur-oxidizing bacteria isolated from coastal sediment.</title>
        <authorList>
            <person name="Liu X."/>
        </authorList>
    </citation>
    <scope>NUCLEOTIDE SEQUENCE [LARGE SCALE GENOMIC DNA]</scope>
    <source>
        <strain evidence="6 7">6S2-11</strain>
    </source>
</reference>
<keyword evidence="7" id="KW-1185">Reference proteome</keyword>
<gene>
    <name evidence="6" type="ORF">J3998_07640</name>
</gene>
<evidence type="ECO:0000313" key="6">
    <source>
        <dbReference type="EMBL" id="MBO1927448.1"/>
    </source>
</evidence>
<evidence type="ECO:0000259" key="5">
    <source>
        <dbReference type="PROSITE" id="PS50931"/>
    </source>
</evidence>
<dbReference type="Pfam" id="PF00126">
    <property type="entry name" value="HTH_1"/>
    <property type="match status" value="1"/>
</dbReference>
<accession>A0ABS3Q540</accession>
<dbReference type="SUPFAM" id="SSF53850">
    <property type="entry name" value="Periplasmic binding protein-like II"/>
    <property type="match status" value="1"/>
</dbReference>
<dbReference type="InterPro" id="IPR036390">
    <property type="entry name" value="WH_DNA-bd_sf"/>
</dbReference>
<organism evidence="6 7">
    <name type="scientific">Thiomicrorhabdus marina</name>
    <dbReference type="NCBI Taxonomy" id="2818442"/>
    <lineage>
        <taxon>Bacteria</taxon>
        <taxon>Pseudomonadati</taxon>
        <taxon>Pseudomonadota</taxon>
        <taxon>Gammaproteobacteria</taxon>
        <taxon>Thiotrichales</taxon>
        <taxon>Piscirickettsiaceae</taxon>
        <taxon>Thiomicrorhabdus</taxon>
    </lineage>
</organism>
<sequence>MLNITFNQIRLFEAVARLKSFTKAAKELNISQPAVSSQLKKLADSIGSPLVEVVGRKVYLTPVGETTYQQFQTLLEDFDDFSTRLKASQTGGLEGELCIAGVSASKYFLPFILAEFLKQHPKVTPKLSILSKSETLHSLKNKQHDLVITGRVFDGLGADFEAFTDQTLEVVAAPSDRLSSHANLSLKSLTKQNLILPMEETSIRQAVNQVFAEEGLKIEPYMELNSYELIKQSVIAGIGIGVLPANTFRLEEYSGHIVRLKVDKFPIKKHWYCAYNDKKKLSLVSLAFIDFLHCYPIETHLKKIYSTVGKTE</sequence>
<evidence type="ECO:0000256" key="3">
    <source>
        <dbReference type="ARBA" id="ARBA00023125"/>
    </source>
</evidence>